<sequence>MKSMLAVLAVATVPVTAVRMELANRSEESPARLKRCASTWQDGPTESKCCSCGGQYGGGCIENAQVKPCCLAWATDCQSTDPLFQIGFAFDCNYAPYQRGLYPDEFKVDETCKSSCSKVFADHQKAASEWVIAKNLVNWVSNSKLLDKCACGEFNLQTQQCKAVNRWGKEKEKRCCSRLTDCKPGDAWPKEFEELQEVSKAKGQEFDQCFQSCKSRIPELCVADLQKTQEAFRQSLEKDIEALGPRPGDNDRKLLEWQKNYEELIGGKLHQEKLARLQRIYQQQVGILTFHDLPNFLDLPGWPRLPSISARGHEALSGALSLSHGREPTPAAGIRWGALRTLRSPIKVAESSAQPASSAARGKREESGSKAEKGEKGSAQAKSDRHDKSAERTDISGSHGPGAEGDPAGYLLGAENLPMVGAAGVLVLPKRHQTVEKPPEKPKKKIQVDFSDLAMLLAEEELDAWGASEEQPWQHFHRRNQQQNFNRYVEESVASGGAAADVEVDMEQVRCLTMEEPVSKPAQGPGIRQLAQEPARREECPVCNAEWAAAVRCMAEGRSPPAKEVLSLVPAKKQLSMGRKYQKMHSVQCNWAWFQQNLTSILCSLRFDPKSSAPRPSPPSPSSVLPPPMPDVLQYWKKAGRSDKSRDPGSPRESRLDLGA</sequence>
<comment type="caution">
    <text evidence="3">The sequence shown here is derived from an EMBL/GenBank/DDBJ whole genome shotgun (WGS) entry which is preliminary data.</text>
</comment>
<dbReference type="EMBL" id="CAXAMM010039117">
    <property type="protein sequence ID" value="CAK9083776.1"/>
    <property type="molecule type" value="Genomic_DNA"/>
</dbReference>
<proteinExistence type="predicted"/>
<feature type="region of interest" description="Disordered" evidence="1">
    <location>
        <begin position="348"/>
        <end position="410"/>
    </location>
</feature>
<feature type="compositionally biased region" description="Pro residues" evidence="1">
    <location>
        <begin position="615"/>
        <end position="630"/>
    </location>
</feature>
<feature type="chain" id="PRO_5046259526" evidence="2">
    <location>
        <begin position="18"/>
        <end position="660"/>
    </location>
</feature>
<name>A0ABP0Q6B3_9DINO</name>
<feature type="compositionally biased region" description="Basic and acidic residues" evidence="1">
    <location>
        <begin position="362"/>
        <end position="394"/>
    </location>
</feature>
<feature type="region of interest" description="Disordered" evidence="1">
    <location>
        <begin position="609"/>
        <end position="660"/>
    </location>
</feature>
<accession>A0ABP0Q6B3</accession>
<evidence type="ECO:0000313" key="3">
    <source>
        <dbReference type="EMBL" id="CAK9083776.1"/>
    </source>
</evidence>
<protein>
    <submittedName>
        <fullName evidence="3">Uncharacterized protein</fullName>
    </submittedName>
</protein>
<keyword evidence="4" id="KW-1185">Reference proteome</keyword>
<keyword evidence="2" id="KW-0732">Signal</keyword>
<feature type="compositionally biased region" description="Low complexity" evidence="1">
    <location>
        <begin position="349"/>
        <end position="360"/>
    </location>
</feature>
<dbReference type="Proteomes" id="UP001642464">
    <property type="component" value="Unassembled WGS sequence"/>
</dbReference>
<feature type="compositionally biased region" description="Basic and acidic residues" evidence="1">
    <location>
        <begin position="640"/>
        <end position="660"/>
    </location>
</feature>
<gene>
    <name evidence="3" type="ORF">SCF082_LOCUS39751</name>
</gene>
<evidence type="ECO:0000256" key="2">
    <source>
        <dbReference type="SAM" id="SignalP"/>
    </source>
</evidence>
<reference evidence="3 4" key="1">
    <citation type="submission" date="2024-02" db="EMBL/GenBank/DDBJ databases">
        <authorList>
            <person name="Chen Y."/>
            <person name="Shah S."/>
            <person name="Dougan E. K."/>
            <person name="Thang M."/>
            <person name="Chan C."/>
        </authorList>
    </citation>
    <scope>NUCLEOTIDE SEQUENCE [LARGE SCALE GENOMIC DNA]</scope>
</reference>
<evidence type="ECO:0000256" key="1">
    <source>
        <dbReference type="SAM" id="MobiDB-lite"/>
    </source>
</evidence>
<feature type="signal peptide" evidence="2">
    <location>
        <begin position="1"/>
        <end position="17"/>
    </location>
</feature>
<organism evidence="3 4">
    <name type="scientific">Durusdinium trenchii</name>
    <dbReference type="NCBI Taxonomy" id="1381693"/>
    <lineage>
        <taxon>Eukaryota</taxon>
        <taxon>Sar</taxon>
        <taxon>Alveolata</taxon>
        <taxon>Dinophyceae</taxon>
        <taxon>Suessiales</taxon>
        <taxon>Symbiodiniaceae</taxon>
        <taxon>Durusdinium</taxon>
    </lineage>
</organism>
<evidence type="ECO:0000313" key="4">
    <source>
        <dbReference type="Proteomes" id="UP001642464"/>
    </source>
</evidence>